<sequence>MLSPQLISKFSIFSDQPISEAGNPWIDEIIFEWALKALRPEITQSEATLCFTQMKSCYDDEARFFHRGLGHPRQLIPKSAEQAYCKLISRVEPFLKNQEEFERLTNQFDSLIPDNEKIAVAQGIIGAFYHDVIHRKGRYHEALLPYATQEAGSYRIDPIATPLSATLIKNTATKVVEEVSCLVAELELLKLGIDKKLILPILMATYCTIPFSSYSDKKEFNKIMARIINAHSLEITDQERETIYNVAVGVANRDKWAYGSDTLNDFNIKTWGMMFERNSSILTKQYTLKDLANTFHEFYSFHKSLLQQIIDGKKQIYYGSDIETESISILNRNAVRTLELDIELNGLLLATTIVAIQLLKENNIAQINMLDDASSVSCLKNFITKHTDHNSKLDTIPDEIVTVLQQQNKEVSVNGHRFIRGSGLTALTLDLVKCFGVKTLLQLADNYPNIDQKLSDLTKDFSNTSMRLKG</sequence>
<name>A0A0W0YUV2_9GAMM</name>
<dbReference type="STRING" id="28087.Lsai_0099"/>
<dbReference type="eggNOG" id="ENOG5031T4T">
    <property type="taxonomic scope" value="Bacteria"/>
</dbReference>
<dbReference type="RefSeq" id="WP_027271179.1">
    <property type="nucleotide sequence ID" value="NZ_CAAAJE010000014.1"/>
</dbReference>
<evidence type="ECO:0000313" key="1">
    <source>
        <dbReference type="EMBL" id="KTD60641.1"/>
    </source>
</evidence>
<dbReference type="Proteomes" id="UP000054621">
    <property type="component" value="Unassembled WGS sequence"/>
</dbReference>
<proteinExistence type="predicted"/>
<gene>
    <name evidence="1" type="ORF">Lsai_0099</name>
</gene>
<dbReference type="AlphaFoldDB" id="A0A0W0YUV2"/>
<organism evidence="1 2">
    <name type="scientific">Legionella sainthelensi</name>
    <dbReference type="NCBI Taxonomy" id="28087"/>
    <lineage>
        <taxon>Bacteria</taxon>
        <taxon>Pseudomonadati</taxon>
        <taxon>Pseudomonadota</taxon>
        <taxon>Gammaproteobacteria</taxon>
        <taxon>Legionellales</taxon>
        <taxon>Legionellaceae</taxon>
        <taxon>Legionella</taxon>
    </lineage>
</organism>
<comment type="caution">
    <text evidence="1">The sequence shown here is derived from an EMBL/GenBank/DDBJ whole genome shotgun (WGS) entry which is preliminary data.</text>
</comment>
<evidence type="ECO:0000313" key="2">
    <source>
        <dbReference type="Proteomes" id="UP000054621"/>
    </source>
</evidence>
<dbReference type="EMBL" id="LNYV01000001">
    <property type="protein sequence ID" value="KTD60641.1"/>
    <property type="molecule type" value="Genomic_DNA"/>
</dbReference>
<dbReference type="OrthoDB" id="5650817at2"/>
<protein>
    <submittedName>
        <fullName evidence="1">Uncharacterized protein</fullName>
    </submittedName>
</protein>
<dbReference type="PATRIC" id="fig|28087.4.peg.104"/>
<reference evidence="1 2" key="1">
    <citation type="submission" date="2015-11" db="EMBL/GenBank/DDBJ databases">
        <title>Genomic analysis of 38 Legionella species identifies large and diverse effector repertoires.</title>
        <authorList>
            <person name="Burstein D."/>
            <person name="Amaro F."/>
            <person name="Zusman T."/>
            <person name="Lifshitz Z."/>
            <person name="Cohen O."/>
            <person name="Gilbert J.A."/>
            <person name="Pupko T."/>
            <person name="Shuman H.A."/>
            <person name="Segal G."/>
        </authorList>
    </citation>
    <scope>NUCLEOTIDE SEQUENCE [LARGE SCALE GENOMIC DNA]</scope>
    <source>
        <strain evidence="1 2">Mt.St.Helens-4</strain>
    </source>
</reference>
<accession>A0A0W0YUV2</accession>